<protein>
    <submittedName>
        <fullName evidence="1">Uncharacterized protein</fullName>
    </submittedName>
</protein>
<accession>A0A0F9JZP4</accession>
<dbReference type="AlphaFoldDB" id="A0A0F9JZP4"/>
<name>A0A0F9JZP4_9ZZZZ</name>
<proteinExistence type="predicted"/>
<evidence type="ECO:0000313" key="1">
    <source>
        <dbReference type="EMBL" id="KKM04378.1"/>
    </source>
</evidence>
<organism evidence="1">
    <name type="scientific">marine sediment metagenome</name>
    <dbReference type="NCBI Taxonomy" id="412755"/>
    <lineage>
        <taxon>unclassified sequences</taxon>
        <taxon>metagenomes</taxon>
        <taxon>ecological metagenomes</taxon>
    </lineage>
</organism>
<sequence>MAAETETRKNSDELLDIAAEMLLLLDKKHHLTEAETAMVIFLMGDCVRYVSEAEHIRRMMSND</sequence>
<gene>
    <name evidence="1" type="ORF">LCGC14_1764790</name>
</gene>
<dbReference type="EMBL" id="LAZR01016465">
    <property type="protein sequence ID" value="KKM04378.1"/>
    <property type="molecule type" value="Genomic_DNA"/>
</dbReference>
<reference evidence="1" key="1">
    <citation type="journal article" date="2015" name="Nature">
        <title>Complex archaea that bridge the gap between prokaryotes and eukaryotes.</title>
        <authorList>
            <person name="Spang A."/>
            <person name="Saw J.H."/>
            <person name="Jorgensen S.L."/>
            <person name="Zaremba-Niedzwiedzka K."/>
            <person name="Martijn J."/>
            <person name="Lind A.E."/>
            <person name="van Eijk R."/>
            <person name="Schleper C."/>
            <person name="Guy L."/>
            <person name="Ettema T.J."/>
        </authorList>
    </citation>
    <scope>NUCLEOTIDE SEQUENCE</scope>
</reference>
<comment type="caution">
    <text evidence="1">The sequence shown here is derived from an EMBL/GenBank/DDBJ whole genome shotgun (WGS) entry which is preliminary data.</text>
</comment>